<dbReference type="InterPro" id="IPR027417">
    <property type="entry name" value="P-loop_NTPase"/>
</dbReference>
<dbReference type="OrthoDB" id="3176171at2759"/>
<dbReference type="SUPFAM" id="SSF52540">
    <property type="entry name" value="P-loop containing nucleoside triphosphate hydrolases"/>
    <property type="match status" value="1"/>
</dbReference>
<dbReference type="InterPro" id="IPR036961">
    <property type="entry name" value="Kinesin_motor_dom_sf"/>
</dbReference>
<feature type="domain" description="Kinesin motor" evidence="6">
    <location>
        <begin position="56"/>
        <end position="220"/>
    </location>
</feature>
<evidence type="ECO:0000259" key="6">
    <source>
        <dbReference type="PROSITE" id="PS50067"/>
    </source>
</evidence>
<evidence type="ECO:0000256" key="2">
    <source>
        <dbReference type="ARBA" id="ARBA00022741"/>
    </source>
</evidence>
<comment type="caution">
    <text evidence="5">Lacks conserved residue(s) required for the propagation of feature annotation.</text>
</comment>
<accession>A0A8E0RQP9</accession>
<dbReference type="GO" id="GO:0005524">
    <property type="term" value="F:ATP binding"/>
    <property type="evidence" value="ECO:0007669"/>
    <property type="project" value="UniProtKB-KW"/>
</dbReference>
<evidence type="ECO:0000256" key="1">
    <source>
        <dbReference type="ARBA" id="ARBA00004245"/>
    </source>
</evidence>
<protein>
    <submittedName>
        <fullName evidence="7">Kinesin protein</fullName>
    </submittedName>
</protein>
<organism evidence="7 8">
    <name type="scientific">Fasciolopsis buskii</name>
    <dbReference type="NCBI Taxonomy" id="27845"/>
    <lineage>
        <taxon>Eukaryota</taxon>
        <taxon>Metazoa</taxon>
        <taxon>Spiralia</taxon>
        <taxon>Lophotrochozoa</taxon>
        <taxon>Platyhelminthes</taxon>
        <taxon>Trematoda</taxon>
        <taxon>Digenea</taxon>
        <taxon>Plagiorchiida</taxon>
        <taxon>Echinostomata</taxon>
        <taxon>Echinostomatoidea</taxon>
        <taxon>Fasciolidae</taxon>
        <taxon>Fasciolopsis</taxon>
    </lineage>
</organism>
<reference evidence="7" key="1">
    <citation type="submission" date="2019-05" db="EMBL/GenBank/DDBJ databases">
        <title>Annotation for the trematode Fasciolopsis buski.</title>
        <authorList>
            <person name="Choi Y.-J."/>
        </authorList>
    </citation>
    <scope>NUCLEOTIDE SEQUENCE</scope>
    <source>
        <strain evidence="7">HT</strain>
        <tissue evidence="7">Whole worm</tissue>
    </source>
</reference>
<comment type="caution">
    <text evidence="7">The sequence shown here is derived from an EMBL/GenBank/DDBJ whole genome shotgun (WGS) entry which is preliminary data.</text>
</comment>
<dbReference type="AlphaFoldDB" id="A0A8E0RQP9"/>
<name>A0A8E0RQP9_9TREM</name>
<dbReference type="EMBL" id="LUCM01008104">
    <property type="protein sequence ID" value="KAA0188943.1"/>
    <property type="molecule type" value="Genomic_DNA"/>
</dbReference>
<comment type="similarity">
    <text evidence="5">Belongs to the TRAFAC class myosin-kinesin ATPase superfamily. Kinesin family.</text>
</comment>
<dbReference type="InterPro" id="IPR001752">
    <property type="entry name" value="Kinesin_motor_dom"/>
</dbReference>
<comment type="subcellular location">
    <subcellularLocation>
        <location evidence="1">Cytoplasm</location>
        <location evidence="1">Cytoskeleton</location>
    </subcellularLocation>
</comment>
<keyword evidence="4" id="KW-0206">Cytoskeleton</keyword>
<dbReference type="PANTHER" id="PTHR47972:SF16">
    <property type="entry name" value="KINESIN-LIKE PROTEIN"/>
    <property type="match status" value="1"/>
</dbReference>
<dbReference type="Gene3D" id="3.40.850.10">
    <property type="entry name" value="Kinesin motor domain"/>
    <property type="match status" value="1"/>
</dbReference>
<dbReference type="GO" id="GO:0005856">
    <property type="term" value="C:cytoskeleton"/>
    <property type="evidence" value="ECO:0007669"/>
    <property type="project" value="UniProtKB-SubCell"/>
</dbReference>
<dbReference type="GO" id="GO:0007018">
    <property type="term" value="P:microtubule-based movement"/>
    <property type="evidence" value="ECO:0007669"/>
    <property type="project" value="InterPro"/>
</dbReference>
<evidence type="ECO:0000256" key="4">
    <source>
        <dbReference type="ARBA" id="ARBA00023212"/>
    </source>
</evidence>
<dbReference type="PROSITE" id="PS50067">
    <property type="entry name" value="KINESIN_MOTOR_2"/>
    <property type="match status" value="1"/>
</dbReference>
<dbReference type="Pfam" id="PF16796">
    <property type="entry name" value="Microtub_bd"/>
    <property type="match status" value="1"/>
</dbReference>
<evidence type="ECO:0000313" key="8">
    <source>
        <dbReference type="Proteomes" id="UP000728185"/>
    </source>
</evidence>
<dbReference type="Proteomes" id="UP000728185">
    <property type="component" value="Unassembled WGS sequence"/>
</dbReference>
<sequence>METEMETLRDKRMMEMESDVHIRSLRDENATLYERYQTELALRRKFNSQVQDLKGKVRVFCRVRAALPSEISKKIPIVVQNSDPYTVMIRTENGPKYFPFDRVYDDKSTHEQIMEEFGGLIQAAIDGYNVCILVYGSTDSGKILTLQGDPRDPGLAPRSLTEIFDRLDEPHFQKSFNTDVTISMYELRNDTIIDLLKPTPQVLVSLHQLLFLCQKVERAK</sequence>
<evidence type="ECO:0000313" key="7">
    <source>
        <dbReference type="EMBL" id="KAA0188943.1"/>
    </source>
</evidence>
<gene>
    <name evidence="7" type="ORF">FBUS_09594</name>
</gene>
<dbReference type="InterPro" id="IPR027640">
    <property type="entry name" value="Kinesin-like_fam"/>
</dbReference>
<keyword evidence="4" id="KW-0963">Cytoplasm</keyword>
<dbReference type="SMART" id="SM00129">
    <property type="entry name" value="KISc"/>
    <property type="match status" value="1"/>
</dbReference>
<keyword evidence="3" id="KW-0067">ATP-binding</keyword>
<dbReference type="GO" id="GO:0003777">
    <property type="term" value="F:microtubule motor activity"/>
    <property type="evidence" value="ECO:0007669"/>
    <property type="project" value="InterPro"/>
</dbReference>
<evidence type="ECO:0000256" key="5">
    <source>
        <dbReference type="PROSITE-ProRule" id="PRU00283"/>
    </source>
</evidence>
<keyword evidence="2" id="KW-0547">Nucleotide-binding</keyword>
<dbReference type="PANTHER" id="PTHR47972">
    <property type="entry name" value="KINESIN-LIKE PROTEIN KLP-3"/>
    <property type="match status" value="1"/>
</dbReference>
<dbReference type="GO" id="GO:0008017">
    <property type="term" value="F:microtubule binding"/>
    <property type="evidence" value="ECO:0007669"/>
    <property type="project" value="InterPro"/>
</dbReference>
<dbReference type="InterPro" id="IPR031852">
    <property type="entry name" value="Vik1/Cik1_MT-bd"/>
</dbReference>
<keyword evidence="8" id="KW-1185">Reference proteome</keyword>
<evidence type="ECO:0000256" key="3">
    <source>
        <dbReference type="ARBA" id="ARBA00022840"/>
    </source>
</evidence>
<proteinExistence type="inferred from homology"/>